<dbReference type="InterPro" id="IPR050121">
    <property type="entry name" value="Cytochrome_P450_monoxygenase"/>
</dbReference>
<dbReference type="CDD" id="cd11069">
    <property type="entry name" value="CYP_FUM15-like"/>
    <property type="match status" value="1"/>
</dbReference>
<evidence type="ECO:0000256" key="11">
    <source>
        <dbReference type="ARBA" id="ARBA00023033"/>
    </source>
</evidence>
<keyword evidence="9 14" id="KW-0560">Oxidoreductase</keyword>
<keyword evidence="10 13" id="KW-0408">Iron</keyword>
<dbReference type="PROSITE" id="PS00086">
    <property type="entry name" value="CYTOCHROME_P450"/>
    <property type="match status" value="1"/>
</dbReference>
<evidence type="ECO:0000256" key="2">
    <source>
        <dbReference type="ARBA" id="ARBA00004370"/>
    </source>
</evidence>
<comment type="pathway">
    <text evidence="3">Secondary metabolite biosynthesis; terpenoid biosynthesis.</text>
</comment>
<keyword evidence="6" id="KW-0812">Transmembrane</keyword>
<dbReference type="HOGENOM" id="CLU_001570_5_11_1"/>
<evidence type="ECO:0000256" key="13">
    <source>
        <dbReference type="PIRSR" id="PIRSR602401-1"/>
    </source>
</evidence>
<organism evidence="15 16">
    <name type="scientific">Collybiopsis luxurians FD-317 M1</name>
    <dbReference type="NCBI Taxonomy" id="944289"/>
    <lineage>
        <taxon>Eukaryota</taxon>
        <taxon>Fungi</taxon>
        <taxon>Dikarya</taxon>
        <taxon>Basidiomycota</taxon>
        <taxon>Agaricomycotina</taxon>
        <taxon>Agaricomycetes</taxon>
        <taxon>Agaricomycetidae</taxon>
        <taxon>Agaricales</taxon>
        <taxon>Marasmiineae</taxon>
        <taxon>Omphalotaceae</taxon>
        <taxon>Collybiopsis</taxon>
        <taxon>Collybiopsis luxurians</taxon>
    </lineage>
</organism>
<reference evidence="15 16" key="1">
    <citation type="submission" date="2014-04" db="EMBL/GenBank/DDBJ databases">
        <title>Evolutionary Origins and Diversification of the Mycorrhizal Mutualists.</title>
        <authorList>
            <consortium name="DOE Joint Genome Institute"/>
            <consortium name="Mycorrhizal Genomics Consortium"/>
            <person name="Kohler A."/>
            <person name="Kuo A."/>
            <person name="Nagy L.G."/>
            <person name="Floudas D."/>
            <person name="Copeland A."/>
            <person name="Barry K.W."/>
            <person name="Cichocki N."/>
            <person name="Veneault-Fourrey C."/>
            <person name="LaButti K."/>
            <person name="Lindquist E.A."/>
            <person name="Lipzen A."/>
            <person name="Lundell T."/>
            <person name="Morin E."/>
            <person name="Murat C."/>
            <person name="Riley R."/>
            <person name="Ohm R."/>
            <person name="Sun H."/>
            <person name="Tunlid A."/>
            <person name="Henrissat B."/>
            <person name="Grigoriev I.V."/>
            <person name="Hibbett D.S."/>
            <person name="Martin F."/>
        </authorList>
    </citation>
    <scope>NUCLEOTIDE SEQUENCE [LARGE SCALE GENOMIC DNA]</scope>
    <source>
        <strain evidence="15 16">FD-317 M1</strain>
    </source>
</reference>
<evidence type="ECO:0000256" key="7">
    <source>
        <dbReference type="ARBA" id="ARBA00022723"/>
    </source>
</evidence>
<dbReference type="InterPro" id="IPR036396">
    <property type="entry name" value="Cyt_P450_sf"/>
</dbReference>
<keyword evidence="12" id="KW-0472">Membrane</keyword>
<dbReference type="GO" id="GO:0016705">
    <property type="term" value="F:oxidoreductase activity, acting on paired donors, with incorporation or reduction of molecular oxygen"/>
    <property type="evidence" value="ECO:0007669"/>
    <property type="project" value="InterPro"/>
</dbReference>
<dbReference type="OrthoDB" id="1470350at2759"/>
<evidence type="ECO:0000256" key="8">
    <source>
        <dbReference type="ARBA" id="ARBA00022989"/>
    </source>
</evidence>
<evidence type="ECO:0000313" key="16">
    <source>
        <dbReference type="Proteomes" id="UP000053593"/>
    </source>
</evidence>
<accession>A0A0D0CC47</accession>
<dbReference type="InterPro" id="IPR001128">
    <property type="entry name" value="Cyt_P450"/>
</dbReference>
<proteinExistence type="inferred from homology"/>
<evidence type="ECO:0008006" key="17">
    <source>
        <dbReference type="Google" id="ProtNLM"/>
    </source>
</evidence>
<dbReference type="GO" id="GO:0004497">
    <property type="term" value="F:monooxygenase activity"/>
    <property type="evidence" value="ECO:0007669"/>
    <property type="project" value="UniProtKB-KW"/>
</dbReference>
<keyword evidence="11 14" id="KW-0503">Monooxygenase</keyword>
<keyword evidence="8" id="KW-1133">Transmembrane helix</keyword>
<dbReference type="PRINTS" id="PR00463">
    <property type="entry name" value="EP450I"/>
</dbReference>
<evidence type="ECO:0000256" key="6">
    <source>
        <dbReference type="ARBA" id="ARBA00022692"/>
    </source>
</evidence>
<evidence type="ECO:0000313" key="15">
    <source>
        <dbReference type="EMBL" id="KIK60069.1"/>
    </source>
</evidence>
<evidence type="ECO:0000256" key="5">
    <source>
        <dbReference type="ARBA" id="ARBA00022617"/>
    </source>
</evidence>
<sequence length="537" mass="61080">MLVICTIIIAYFFYKATKRSPLWHIPGPKSNSFILGNLCELYQTPTGSTEFEWQETYGGIVRFKGSFGSDQLMITDPKALQHIFQGTDYKWRKSSTRREYARLISGRGLTWADGDVHKRQRKIMLPGFSAPAAKNLLPFFASCAANLCSRWADIISTSSQQFEVLNIPEWTSRATLDVIGQTLFDYDFEAISNEHNELVKHYRSLMAKIFGNPSKASLLMLELFKYFPPWFMEFMNDRNPRFAPLHRLSQVATNTAKKLVTNKFDELREGKNKKDIMTLLVQANTDVSHNIKSRLSEEELLACMQALMFAGHETTANTLTWMLYELARSPRLQERLRAEIRCTEQRIMSRRDAEITIQDLESMPLLGAVVKETLRFHTVSINMGRTSVEDDILPLSKPITTKTGEILQEIPLPKGTTIYASISAYNRNKDIFGDDACMFNADRWLESGHVATGVCSMGVYANLATFSAGVRSCVGWRFAVLELQTFLFELIRSFEFTTTPALNDIQRMSAFVMIPSVRGELSQMPLRVASAPKDDEY</sequence>
<dbReference type="PRINTS" id="PR00385">
    <property type="entry name" value="P450"/>
</dbReference>
<dbReference type="PANTHER" id="PTHR24305">
    <property type="entry name" value="CYTOCHROME P450"/>
    <property type="match status" value="1"/>
</dbReference>
<evidence type="ECO:0000256" key="1">
    <source>
        <dbReference type="ARBA" id="ARBA00001971"/>
    </source>
</evidence>
<comment type="subcellular location">
    <subcellularLocation>
        <location evidence="2">Membrane</location>
    </subcellularLocation>
</comment>
<keyword evidence="16" id="KW-1185">Reference proteome</keyword>
<evidence type="ECO:0000256" key="10">
    <source>
        <dbReference type="ARBA" id="ARBA00023004"/>
    </source>
</evidence>
<dbReference type="Pfam" id="PF00067">
    <property type="entry name" value="p450"/>
    <property type="match status" value="1"/>
</dbReference>
<dbReference type="SUPFAM" id="SSF48264">
    <property type="entry name" value="Cytochrome P450"/>
    <property type="match status" value="1"/>
</dbReference>
<dbReference type="AlphaFoldDB" id="A0A0D0CC47"/>
<evidence type="ECO:0000256" key="9">
    <source>
        <dbReference type="ARBA" id="ARBA00023002"/>
    </source>
</evidence>
<keyword evidence="7 13" id="KW-0479">Metal-binding</keyword>
<protein>
    <recommendedName>
        <fullName evidence="17">Cytochrome P450</fullName>
    </recommendedName>
</protein>
<feature type="binding site" description="axial binding residue" evidence="13">
    <location>
        <position position="473"/>
    </location>
    <ligand>
        <name>heme</name>
        <dbReference type="ChEBI" id="CHEBI:30413"/>
    </ligand>
    <ligandPart>
        <name>Fe</name>
        <dbReference type="ChEBI" id="CHEBI:18248"/>
    </ligandPart>
</feature>
<name>A0A0D0CC47_9AGAR</name>
<gene>
    <name evidence="15" type="ORF">GYMLUDRAFT_226369</name>
</gene>
<dbReference type="Proteomes" id="UP000053593">
    <property type="component" value="Unassembled WGS sequence"/>
</dbReference>
<evidence type="ECO:0000256" key="3">
    <source>
        <dbReference type="ARBA" id="ARBA00004721"/>
    </source>
</evidence>
<dbReference type="GO" id="GO:0016020">
    <property type="term" value="C:membrane"/>
    <property type="evidence" value="ECO:0007669"/>
    <property type="project" value="UniProtKB-SubCell"/>
</dbReference>
<dbReference type="PANTHER" id="PTHR24305:SF166">
    <property type="entry name" value="CYTOCHROME P450 12A4, MITOCHONDRIAL-RELATED"/>
    <property type="match status" value="1"/>
</dbReference>
<dbReference type="Gene3D" id="1.10.630.10">
    <property type="entry name" value="Cytochrome P450"/>
    <property type="match status" value="1"/>
</dbReference>
<dbReference type="EMBL" id="KN834777">
    <property type="protein sequence ID" value="KIK60069.1"/>
    <property type="molecule type" value="Genomic_DNA"/>
</dbReference>
<dbReference type="InterPro" id="IPR002401">
    <property type="entry name" value="Cyt_P450_E_grp-I"/>
</dbReference>
<dbReference type="InterPro" id="IPR017972">
    <property type="entry name" value="Cyt_P450_CS"/>
</dbReference>
<evidence type="ECO:0000256" key="4">
    <source>
        <dbReference type="ARBA" id="ARBA00010617"/>
    </source>
</evidence>
<dbReference type="GO" id="GO:0005506">
    <property type="term" value="F:iron ion binding"/>
    <property type="evidence" value="ECO:0007669"/>
    <property type="project" value="InterPro"/>
</dbReference>
<evidence type="ECO:0000256" key="14">
    <source>
        <dbReference type="RuleBase" id="RU000461"/>
    </source>
</evidence>
<evidence type="ECO:0000256" key="12">
    <source>
        <dbReference type="ARBA" id="ARBA00023136"/>
    </source>
</evidence>
<dbReference type="GO" id="GO:0020037">
    <property type="term" value="F:heme binding"/>
    <property type="evidence" value="ECO:0007669"/>
    <property type="project" value="InterPro"/>
</dbReference>
<keyword evidence="5 13" id="KW-0349">Heme</keyword>
<comment type="similarity">
    <text evidence="4 14">Belongs to the cytochrome P450 family.</text>
</comment>
<comment type="cofactor">
    <cofactor evidence="1 13">
        <name>heme</name>
        <dbReference type="ChEBI" id="CHEBI:30413"/>
    </cofactor>
</comment>